<name>A0A5J9TL98_9POAL</name>
<keyword evidence="3" id="KW-1185">Reference proteome</keyword>
<sequence length="411" mass="46658">MWLICPRLRFVGSEKCGKYAPRKKQQAQKFTENVNAVLALQQGKVAETLEIKYEFENRVSSDHLDNWVSFAAASRTTNQALHLAPKNCTSCVAMYIFPIELDGSAMSRLEQIQLSFVYLGPPSEFSGFPNLKKLDLHLVRGPTNYLQNMLSGCSNLEWLSMVRCSLKDGLTVDRPMSHLLYLHVSHCEVRVIELDVPKLRTFIYKGGRLPVIVDLGQPQELKVADIYLEYSNITLDDALTDLPEELESVQSLTLDASVQLTLPERMENWYQFCQLKHLKLLLPDLSEDRDNCLFLAYFLKAAPLIEELEIHFNISHYRKADIRHDTSMRNCQYKHLRCMRITGFEGIGGQAEFLAHTVENAPALEVLTIETASQINPLPERADHSGARVAESCLEGKLSPKTTLRIFTTPN</sequence>
<dbReference type="Pfam" id="PF23622">
    <property type="entry name" value="LRR_At1g61320_AtMIF1"/>
    <property type="match status" value="1"/>
</dbReference>
<reference evidence="2 3" key="1">
    <citation type="journal article" date="2019" name="Sci. Rep.">
        <title>A high-quality genome of Eragrostis curvula grass provides insights into Poaceae evolution and supports new strategies to enhance forage quality.</title>
        <authorList>
            <person name="Carballo J."/>
            <person name="Santos B.A.C.M."/>
            <person name="Zappacosta D."/>
            <person name="Garbus I."/>
            <person name="Selva J.P."/>
            <person name="Gallo C.A."/>
            <person name="Diaz A."/>
            <person name="Albertini E."/>
            <person name="Caccamo M."/>
            <person name="Echenique V."/>
        </authorList>
    </citation>
    <scope>NUCLEOTIDE SEQUENCE [LARGE SCALE GENOMIC DNA]</scope>
    <source>
        <strain evidence="3">cv. Victoria</strain>
        <tissue evidence="2">Leaf</tissue>
    </source>
</reference>
<feature type="non-terminal residue" evidence="2">
    <location>
        <position position="1"/>
    </location>
</feature>
<dbReference type="InterPro" id="IPR055357">
    <property type="entry name" value="LRR_At1g61320_AtMIF1"/>
</dbReference>
<evidence type="ECO:0000259" key="1">
    <source>
        <dbReference type="Pfam" id="PF23622"/>
    </source>
</evidence>
<proteinExistence type="predicted"/>
<dbReference type="InterPro" id="IPR053772">
    <property type="entry name" value="At1g61320/At1g61330-like"/>
</dbReference>
<protein>
    <recommendedName>
        <fullName evidence="1">At1g61320/AtMIF1 LRR domain-containing protein</fullName>
    </recommendedName>
</protein>
<dbReference type="SUPFAM" id="SSF52058">
    <property type="entry name" value="L domain-like"/>
    <property type="match status" value="1"/>
</dbReference>
<feature type="domain" description="At1g61320/AtMIF1 LRR" evidence="1">
    <location>
        <begin position="47"/>
        <end position="376"/>
    </location>
</feature>
<evidence type="ECO:0000313" key="2">
    <source>
        <dbReference type="EMBL" id="TVU12163.1"/>
    </source>
</evidence>
<dbReference type="AlphaFoldDB" id="A0A5J9TL98"/>
<comment type="caution">
    <text evidence="2">The sequence shown here is derived from an EMBL/GenBank/DDBJ whole genome shotgun (WGS) entry which is preliminary data.</text>
</comment>
<organism evidence="2 3">
    <name type="scientific">Eragrostis curvula</name>
    <name type="common">weeping love grass</name>
    <dbReference type="NCBI Taxonomy" id="38414"/>
    <lineage>
        <taxon>Eukaryota</taxon>
        <taxon>Viridiplantae</taxon>
        <taxon>Streptophyta</taxon>
        <taxon>Embryophyta</taxon>
        <taxon>Tracheophyta</taxon>
        <taxon>Spermatophyta</taxon>
        <taxon>Magnoliopsida</taxon>
        <taxon>Liliopsida</taxon>
        <taxon>Poales</taxon>
        <taxon>Poaceae</taxon>
        <taxon>PACMAD clade</taxon>
        <taxon>Chloridoideae</taxon>
        <taxon>Eragrostideae</taxon>
        <taxon>Eragrostidinae</taxon>
        <taxon>Eragrostis</taxon>
    </lineage>
</organism>
<accession>A0A5J9TL98</accession>
<dbReference type="Gene3D" id="3.80.10.10">
    <property type="entry name" value="Ribonuclease Inhibitor"/>
    <property type="match status" value="1"/>
</dbReference>
<dbReference type="InterPro" id="IPR032675">
    <property type="entry name" value="LRR_dom_sf"/>
</dbReference>
<evidence type="ECO:0000313" key="3">
    <source>
        <dbReference type="Proteomes" id="UP000324897"/>
    </source>
</evidence>
<dbReference type="Proteomes" id="UP000324897">
    <property type="component" value="Chromosome 3"/>
</dbReference>
<dbReference type="PANTHER" id="PTHR34145:SF57">
    <property type="entry name" value="F-BOX DOMAIN-CONTAINING PROTEIN"/>
    <property type="match status" value="1"/>
</dbReference>
<dbReference type="EMBL" id="RWGY01000039">
    <property type="protein sequence ID" value="TVU12163.1"/>
    <property type="molecule type" value="Genomic_DNA"/>
</dbReference>
<dbReference type="Gramene" id="TVU12163">
    <property type="protein sequence ID" value="TVU12163"/>
    <property type="gene ID" value="EJB05_45793"/>
</dbReference>
<dbReference type="OrthoDB" id="689508at2759"/>
<dbReference type="PANTHER" id="PTHR34145">
    <property type="entry name" value="OS02G0105600 PROTEIN"/>
    <property type="match status" value="1"/>
</dbReference>
<gene>
    <name evidence="2" type="ORF">EJB05_45793</name>
</gene>